<accession>A0A820PF41</accession>
<dbReference type="EMBL" id="CAJOBQ010000679">
    <property type="protein sequence ID" value="CAF4401266.1"/>
    <property type="molecule type" value="Genomic_DNA"/>
</dbReference>
<name>A0A820PF41_9BILA</name>
<sequence>MNAILNRLLQITIEAAESVDHQTTYGFHIYEPLAVLTKLFLDEKSLDYVLSHAKTDPQIDPEPKINCFVDLHIKFRDAFTADNKQLQQFACTAQ</sequence>
<reference evidence="1" key="1">
    <citation type="submission" date="2021-02" db="EMBL/GenBank/DDBJ databases">
        <authorList>
            <person name="Nowell W R."/>
        </authorList>
    </citation>
    <scope>NUCLEOTIDE SEQUENCE</scope>
</reference>
<dbReference type="Proteomes" id="UP000663862">
    <property type="component" value="Unassembled WGS sequence"/>
</dbReference>
<organism evidence="1 2">
    <name type="scientific">Rotaria socialis</name>
    <dbReference type="NCBI Taxonomy" id="392032"/>
    <lineage>
        <taxon>Eukaryota</taxon>
        <taxon>Metazoa</taxon>
        <taxon>Spiralia</taxon>
        <taxon>Gnathifera</taxon>
        <taxon>Rotifera</taxon>
        <taxon>Eurotatoria</taxon>
        <taxon>Bdelloidea</taxon>
        <taxon>Philodinida</taxon>
        <taxon>Philodinidae</taxon>
        <taxon>Rotaria</taxon>
    </lineage>
</organism>
<proteinExistence type="predicted"/>
<comment type="caution">
    <text evidence="1">The sequence shown here is derived from an EMBL/GenBank/DDBJ whole genome shotgun (WGS) entry which is preliminary data.</text>
</comment>
<evidence type="ECO:0000313" key="1">
    <source>
        <dbReference type="EMBL" id="CAF4401266.1"/>
    </source>
</evidence>
<protein>
    <submittedName>
        <fullName evidence="1">Uncharacterized protein</fullName>
    </submittedName>
</protein>
<dbReference type="AlphaFoldDB" id="A0A820PF41"/>
<gene>
    <name evidence="1" type="ORF">TSG867_LOCUS13010</name>
</gene>
<evidence type="ECO:0000313" key="2">
    <source>
        <dbReference type="Proteomes" id="UP000663862"/>
    </source>
</evidence>